<sequence length="84" mass="9288">MTCANAIRRWRAINGSEHTPDPGRDKGWRREYTPSTEGAASQHSPLLLLKHLLLGSVSLHSTSNALRRHITLLSDGLAKCCSHM</sequence>
<evidence type="ECO:0000313" key="3">
    <source>
        <dbReference type="Proteomes" id="UP001054837"/>
    </source>
</evidence>
<protein>
    <submittedName>
        <fullName evidence="2">Uncharacterized protein</fullName>
    </submittedName>
</protein>
<evidence type="ECO:0000256" key="1">
    <source>
        <dbReference type="SAM" id="MobiDB-lite"/>
    </source>
</evidence>
<name>A0AAV4WXZ3_9ARAC</name>
<accession>A0AAV4WXZ3</accession>
<organism evidence="2 3">
    <name type="scientific">Caerostris darwini</name>
    <dbReference type="NCBI Taxonomy" id="1538125"/>
    <lineage>
        <taxon>Eukaryota</taxon>
        <taxon>Metazoa</taxon>
        <taxon>Ecdysozoa</taxon>
        <taxon>Arthropoda</taxon>
        <taxon>Chelicerata</taxon>
        <taxon>Arachnida</taxon>
        <taxon>Araneae</taxon>
        <taxon>Araneomorphae</taxon>
        <taxon>Entelegynae</taxon>
        <taxon>Araneoidea</taxon>
        <taxon>Araneidae</taxon>
        <taxon>Caerostris</taxon>
    </lineage>
</organism>
<evidence type="ECO:0000313" key="2">
    <source>
        <dbReference type="EMBL" id="GIY86388.1"/>
    </source>
</evidence>
<feature type="region of interest" description="Disordered" evidence="1">
    <location>
        <begin position="14"/>
        <end position="42"/>
    </location>
</feature>
<feature type="compositionally biased region" description="Basic and acidic residues" evidence="1">
    <location>
        <begin position="18"/>
        <end position="32"/>
    </location>
</feature>
<dbReference type="AlphaFoldDB" id="A0AAV4WXZ3"/>
<dbReference type="Proteomes" id="UP001054837">
    <property type="component" value="Unassembled WGS sequence"/>
</dbReference>
<keyword evidence="3" id="KW-1185">Reference proteome</keyword>
<reference evidence="2 3" key="1">
    <citation type="submission" date="2021-06" db="EMBL/GenBank/DDBJ databases">
        <title>Caerostris darwini draft genome.</title>
        <authorList>
            <person name="Kono N."/>
            <person name="Arakawa K."/>
        </authorList>
    </citation>
    <scope>NUCLEOTIDE SEQUENCE [LARGE SCALE GENOMIC DNA]</scope>
</reference>
<comment type="caution">
    <text evidence="2">The sequence shown here is derived from an EMBL/GenBank/DDBJ whole genome shotgun (WGS) entry which is preliminary data.</text>
</comment>
<proteinExistence type="predicted"/>
<dbReference type="EMBL" id="BPLQ01015187">
    <property type="protein sequence ID" value="GIY86388.1"/>
    <property type="molecule type" value="Genomic_DNA"/>
</dbReference>
<gene>
    <name evidence="2" type="ORF">CDAR_545741</name>
</gene>